<accession>A0ABS9L7Y7</accession>
<evidence type="ECO:0000256" key="6">
    <source>
        <dbReference type="ARBA" id="ARBA00037589"/>
    </source>
</evidence>
<feature type="domain" description="Tetrapyrrole biosynthesis uroporphyrinogen III synthase" evidence="11">
    <location>
        <begin position="32"/>
        <end position="293"/>
    </location>
</feature>
<evidence type="ECO:0000313" key="12">
    <source>
        <dbReference type="EMBL" id="MCG2622786.1"/>
    </source>
</evidence>
<dbReference type="CDD" id="cd06578">
    <property type="entry name" value="HemD"/>
    <property type="match status" value="1"/>
</dbReference>
<dbReference type="EMBL" id="JAKLTQ010000008">
    <property type="protein sequence ID" value="MCG2622786.1"/>
    <property type="molecule type" value="Genomic_DNA"/>
</dbReference>
<dbReference type="InterPro" id="IPR039793">
    <property type="entry name" value="UROS/Hem4"/>
</dbReference>
<evidence type="ECO:0000256" key="2">
    <source>
        <dbReference type="ARBA" id="ARBA00008133"/>
    </source>
</evidence>
<keyword evidence="13" id="KW-1185">Reference proteome</keyword>
<dbReference type="Gene3D" id="3.40.50.10090">
    <property type="match status" value="2"/>
</dbReference>
<dbReference type="InterPro" id="IPR036108">
    <property type="entry name" value="4pyrrol_syn_uPrphyn_synt_sf"/>
</dbReference>
<evidence type="ECO:0000256" key="9">
    <source>
        <dbReference type="RuleBase" id="RU366031"/>
    </source>
</evidence>
<evidence type="ECO:0000259" key="11">
    <source>
        <dbReference type="Pfam" id="PF02602"/>
    </source>
</evidence>
<dbReference type="EC" id="4.2.1.75" evidence="3 9"/>
<name>A0ABS9L7Y7_9MICC</name>
<dbReference type="PANTHER" id="PTHR38042:SF1">
    <property type="entry name" value="UROPORPHYRINOGEN-III SYNTHASE, CHLOROPLASTIC"/>
    <property type="match status" value="1"/>
</dbReference>
<comment type="similarity">
    <text evidence="2 9">Belongs to the uroporphyrinogen-III synthase family.</text>
</comment>
<evidence type="ECO:0000256" key="1">
    <source>
        <dbReference type="ARBA" id="ARBA00004772"/>
    </source>
</evidence>
<comment type="catalytic activity">
    <reaction evidence="8 9">
        <text>hydroxymethylbilane = uroporphyrinogen III + H2O</text>
        <dbReference type="Rhea" id="RHEA:18965"/>
        <dbReference type="ChEBI" id="CHEBI:15377"/>
        <dbReference type="ChEBI" id="CHEBI:57308"/>
        <dbReference type="ChEBI" id="CHEBI:57845"/>
        <dbReference type="EC" id="4.2.1.75"/>
    </reaction>
</comment>
<dbReference type="SUPFAM" id="SSF69618">
    <property type="entry name" value="HemD-like"/>
    <property type="match status" value="1"/>
</dbReference>
<evidence type="ECO:0000256" key="5">
    <source>
        <dbReference type="ARBA" id="ARBA00023244"/>
    </source>
</evidence>
<comment type="pathway">
    <text evidence="1 9">Porphyrin-containing compound metabolism; protoporphyrin-IX biosynthesis; coproporphyrinogen-III from 5-aminolevulinate: step 3/4.</text>
</comment>
<dbReference type="RefSeq" id="WP_237821419.1">
    <property type="nucleotide sequence ID" value="NZ_JAKLTQ010000008.1"/>
</dbReference>
<evidence type="ECO:0000256" key="3">
    <source>
        <dbReference type="ARBA" id="ARBA00013109"/>
    </source>
</evidence>
<sequence length="320" mass="32092">MAASPHAFAHPAGPLAGVVVVLPRSADRAAGMAAELAGRGALPLAMPLIDFEEPESTDALDEALVQLGRGGFEWLVVTSITTVRALKQRAAVLGTPLAELARRTKVAAVGSASARALRAEGLAVDLVPDASMDAVGLVAAWPPRVAGPAPDGTGRVLMPQADIAAPTLEQGLAAKGWDARAVVAYHTVDYPARADRRLTAVLAAAHGDDGAPGRGAAELAELSVADFNRTAADGGIGAVVLSSPSVVRRLHEVAPALPHRVRLVAIGNSTADEAARLGLPIAAVAAAPTPAGIADAVAAALPAPTGGPAHEQTESSRGPS</sequence>
<evidence type="ECO:0000313" key="13">
    <source>
        <dbReference type="Proteomes" id="UP001165368"/>
    </source>
</evidence>
<comment type="caution">
    <text evidence="12">The sequence shown here is derived from an EMBL/GenBank/DDBJ whole genome shotgun (WGS) entry which is preliminary data.</text>
</comment>
<dbReference type="Proteomes" id="UP001165368">
    <property type="component" value="Unassembled WGS sequence"/>
</dbReference>
<evidence type="ECO:0000256" key="4">
    <source>
        <dbReference type="ARBA" id="ARBA00023239"/>
    </source>
</evidence>
<keyword evidence="5 9" id="KW-0627">Porphyrin biosynthesis</keyword>
<keyword evidence="4 9" id="KW-0456">Lyase</keyword>
<comment type="function">
    <text evidence="6 9">Catalyzes cyclization of the linear tetrapyrrole, hydroxymethylbilane, to the macrocyclic uroporphyrinogen III.</text>
</comment>
<protein>
    <recommendedName>
        <fullName evidence="7 9">Uroporphyrinogen-III synthase</fullName>
        <ecNumber evidence="3 9">4.2.1.75</ecNumber>
    </recommendedName>
</protein>
<evidence type="ECO:0000256" key="7">
    <source>
        <dbReference type="ARBA" id="ARBA00040167"/>
    </source>
</evidence>
<dbReference type="PANTHER" id="PTHR38042">
    <property type="entry name" value="UROPORPHYRINOGEN-III SYNTHASE, CHLOROPLASTIC"/>
    <property type="match status" value="1"/>
</dbReference>
<evidence type="ECO:0000256" key="8">
    <source>
        <dbReference type="ARBA" id="ARBA00048617"/>
    </source>
</evidence>
<reference evidence="12" key="1">
    <citation type="submission" date="2022-01" db="EMBL/GenBank/DDBJ databases">
        <authorList>
            <person name="Jo J.-H."/>
            <person name="Im W.-T."/>
        </authorList>
    </citation>
    <scope>NUCLEOTIDE SEQUENCE</scope>
    <source>
        <strain evidence="12">I2-34</strain>
    </source>
</reference>
<evidence type="ECO:0000256" key="10">
    <source>
        <dbReference type="SAM" id="MobiDB-lite"/>
    </source>
</evidence>
<organism evidence="12 13">
    <name type="scientific">Arthrobacter hankyongi</name>
    <dbReference type="NCBI Taxonomy" id="2904801"/>
    <lineage>
        <taxon>Bacteria</taxon>
        <taxon>Bacillati</taxon>
        <taxon>Actinomycetota</taxon>
        <taxon>Actinomycetes</taxon>
        <taxon>Micrococcales</taxon>
        <taxon>Micrococcaceae</taxon>
        <taxon>Arthrobacter</taxon>
    </lineage>
</organism>
<dbReference type="Pfam" id="PF02602">
    <property type="entry name" value="HEM4"/>
    <property type="match status" value="1"/>
</dbReference>
<proteinExistence type="inferred from homology"/>
<gene>
    <name evidence="12" type="ORF">LVY72_12835</name>
</gene>
<feature type="region of interest" description="Disordered" evidence="10">
    <location>
        <begin position="301"/>
        <end position="320"/>
    </location>
</feature>
<dbReference type="InterPro" id="IPR003754">
    <property type="entry name" value="4pyrrol_synth_uPrphyn_synth"/>
</dbReference>